<dbReference type="AlphaFoldDB" id="A0A5A7SWP6"/>
<evidence type="ECO:0000313" key="3">
    <source>
        <dbReference type="EMBL" id="KAA0035460.1"/>
    </source>
</evidence>
<protein>
    <submittedName>
        <fullName evidence="3">Gag-pol polyprotein</fullName>
    </submittedName>
</protein>
<feature type="region of interest" description="Disordered" evidence="1">
    <location>
        <begin position="1"/>
        <end position="21"/>
    </location>
</feature>
<reference evidence="3 4" key="1">
    <citation type="submission" date="2019-08" db="EMBL/GenBank/DDBJ databases">
        <title>Draft genome sequences of two oriental melons (Cucumis melo L. var makuwa).</title>
        <authorList>
            <person name="Kwon S.-Y."/>
        </authorList>
    </citation>
    <scope>NUCLEOTIDE SEQUENCE [LARGE SCALE GENOMIC DNA]</scope>
    <source>
        <strain evidence="4">cv. SW 3</strain>
        <tissue evidence="3">Leaf</tissue>
    </source>
</reference>
<comment type="caution">
    <text evidence="3">The sequence shown here is derived from an EMBL/GenBank/DDBJ whole genome shotgun (WGS) entry which is preliminary data.</text>
</comment>
<sequence>MPPTHVVKNHPPSSLIGDIHSGITTGRKERRDYAKMVANVYYTSTMEPTTVAAALTDEHWILAIQEELLQFERNQVWNLVPKPPHVNIIGTKWIFKNKIDEQGRLIRNKTRLVAQGYSQIKGLDFGETFAPTARLEAIRLILSFTCFRGFKLFQMDVKSVFLNGYLSEEVYVAQPKGFVDHVHHDHVYKLRKALYGLKQAPRAWYERLSTYLVQQGYRKGSADQKMFMYRQDSEFLIVQIYINDIIFGETSNVGRVWSIAIHIPRFSQVHWDLTLQYPPLFKYFNARFLIMVSTYFKAYQSSASSSSHCFAFSSGSVSIAPSPPKSATTSKGKRYKGIPTKHPYKKVRRSVTATAEGLHSPLTSPVRSSHAGRPSDPVSPVTVKKEVPEVFPPHTFHPSASSSVPETLRRLLRQWCWILILPIVTIMWCCRPFFIVRLGTIIMCPQLLYNQDQLLALHQEIHVDDASDETDEDYVLGTKETTVLEETSTSSEAFASSFGNQHQNLGLLKVQVNPPFQFCLLGMSAPPLDRGDPCQRTPDHIHQEEGAHKLKYVVKRSIADEANISDQYNFCPTILELIHTAGLTRTVSEYHKVHIRGVCFNVSSALLNNFLGISLPSDYVVSYPTLERLAKELTGGTVSVWLVDEQLPVASMTVKYAILHHIDISN</sequence>
<dbReference type="STRING" id="1194695.A0A5A7SWP6"/>
<proteinExistence type="predicted"/>
<dbReference type="SUPFAM" id="SSF56672">
    <property type="entry name" value="DNA/RNA polymerases"/>
    <property type="match status" value="1"/>
</dbReference>
<feature type="domain" description="Reverse transcriptase Ty1/copia-type" evidence="2">
    <location>
        <begin position="74"/>
        <end position="248"/>
    </location>
</feature>
<dbReference type="EMBL" id="SSTE01019907">
    <property type="protein sequence ID" value="KAA0035460.1"/>
    <property type="molecule type" value="Genomic_DNA"/>
</dbReference>
<name>A0A5A7SWP6_CUCMM</name>
<accession>A0A5A7SWP6</accession>
<organism evidence="3 4">
    <name type="scientific">Cucumis melo var. makuwa</name>
    <name type="common">Oriental melon</name>
    <dbReference type="NCBI Taxonomy" id="1194695"/>
    <lineage>
        <taxon>Eukaryota</taxon>
        <taxon>Viridiplantae</taxon>
        <taxon>Streptophyta</taxon>
        <taxon>Embryophyta</taxon>
        <taxon>Tracheophyta</taxon>
        <taxon>Spermatophyta</taxon>
        <taxon>Magnoliopsida</taxon>
        <taxon>eudicotyledons</taxon>
        <taxon>Gunneridae</taxon>
        <taxon>Pentapetalae</taxon>
        <taxon>rosids</taxon>
        <taxon>fabids</taxon>
        <taxon>Cucurbitales</taxon>
        <taxon>Cucurbitaceae</taxon>
        <taxon>Benincaseae</taxon>
        <taxon>Cucumis</taxon>
    </lineage>
</organism>
<dbReference type="InterPro" id="IPR043502">
    <property type="entry name" value="DNA/RNA_pol_sf"/>
</dbReference>
<evidence type="ECO:0000259" key="2">
    <source>
        <dbReference type="Pfam" id="PF07727"/>
    </source>
</evidence>
<gene>
    <name evidence="3" type="ORF">E6C27_scaffold285G001070</name>
</gene>
<dbReference type="OrthoDB" id="1930494at2759"/>
<dbReference type="Pfam" id="PF07727">
    <property type="entry name" value="RVT_2"/>
    <property type="match status" value="1"/>
</dbReference>
<feature type="region of interest" description="Disordered" evidence="1">
    <location>
        <begin position="359"/>
        <end position="380"/>
    </location>
</feature>
<feature type="region of interest" description="Disordered" evidence="1">
    <location>
        <begin position="315"/>
        <end position="338"/>
    </location>
</feature>
<evidence type="ECO:0000313" key="4">
    <source>
        <dbReference type="Proteomes" id="UP000321393"/>
    </source>
</evidence>
<dbReference type="Proteomes" id="UP000321393">
    <property type="component" value="Unassembled WGS sequence"/>
</dbReference>
<dbReference type="InterPro" id="IPR013103">
    <property type="entry name" value="RVT_2"/>
</dbReference>
<evidence type="ECO:0000256" key="1">
    <source>
        <dbReference type="SAM" id="MobiDB-lite"/>
    </source>
</evidence>